<evidence type="ECO:0000256" key="1">
    <source>
        <dbReference type="ARBA" id="ARBA00009477"/>
    </source>
</evidence>
<evidence type="ECO:0000256" key="2">
    <source>
        <dbReference type="SAM" id="Coils"/>
    </source>
</evidence>
<name>A0A3D9MCV1_9FLAO</name>
<gene>
    <name evidence="6" type="ORF">DFQ09_105108</name>
</gene>
<feature type="domain" description="YknX-like C-terminal permuted SH3-like" evidence="5">
    <location>
        <begin position="313"/>
        <end position="386"/>
    </location>
</feature>
<dbReference type="Gene3D" id="2.40.420.20">
    <property type="match status" value="1"/>
</dbReference>
<dbReference type="RefSeq" id="WP_115810562.1">
    <property type="nucleotide sequence ID" value="NZ_QREI01000005.1"/>
</dbReference>
<feature type="domain" description="CusB-like beta-barrel" evidence="4">
    <location>
        <begin position="233"/>
        <end position="305"/>
    </location>
</feature>
<dbReference type="InterPro" id="IPR058637">
    <property type="entry name" value="YknX-like_C"/>
</dbReference>
<dbReference type="Gene3D" id="2.40.50.100">
    <property type="match status" value="1"/>
</dbReference>
<dbReference type="InterPro" id="IPR058792">
    <property type="entry name" value="Beta-barrel_RND_2"/>
</dbReference>
<dbReference type="PROSITE" id="PS51257">
    <property type="entry name" value="PROKAR_LIPOPROTEIN"/>
    <property type="match status" value="1"/>
</dbReference>
<dbReference type="NCBIfam" id="TIGR01730">
    <property type="entry name" value="RND_mfp"/>
    <property type="match status" value="1"/>
</dbReference>
<comment type="similarity">
    <text evidence="1">Belongs to the membrane fusion protein (MFP) (TC 8.A.1) family.</text>
</comment>
<evidence type="ECO:0000313" key="7">
    <source>
        <dbReference type="Proteomes" id="UP000256919"/>
    </source>
</evidence>
<dbReference type="SUPFAM" id="SSF111369">
    <property type="entry name" value="HlyD-like secretion proteins"/>
    <property type="match status" value="1"/>
</dbReference>
<dbReference type="Pfam" id="PF25989">
    <property type="entry name" value="YknX_C"/>
    <property type="match status" value="1"/>
</dbReference>
<dbReference type="Pfam" id="PF25917">
    <property type="entry name" value="BSH_RND"/>
    <property type="match status" value="1"/>
</dbReference>
<dbReference type="EMBL" id="QREI01000005">
    <property type="protein sequence ID" value="REE16896.1"/>
    <property type="molecule type" value="Genomic_DNA"/>
</dbReference>
<dbReference type="AlphaFoldDB" id="A0A3D9MCV1"/>
<dbReference type="PANTHER" id="PTHR30469">
    <property type="entry name" value="MULTIDRUG RESISTANCE PROTEIN MDTA"/>
    <property type="match status" value="1"/>
</dbReference>
<evidence type="ECO:0000259" key="5">
    <source>
        <dbReference type="Pfam" id="PF25989"/>
    </source>
</evidence>
<evidence type="ECO:0000259" key="4">
    <source>
        <dbReference type="Pfam" id="PF25954"/>
    </source>
</evidence>
<accession>A0A3D9MCV1</accession>
<dbReference type="Gene3D" id="2.40.30.170">
    <property type="match status" value="1"/>
</dbReference>
<organism evidence="6 7">
    <name type="scientific">Winogradskyella pacifica</name>
    <dbReference type="NCBI Taxonomy" id="664642"/>
    <lineage>
        <taxon>Bacteria</taxon>
        <taxon>Pseudomonadati</taxon>
        <taxon>Bacteroidota</taxon>
        <taxon>Flavobacteriia</taxon>
        <taxon>Flavobacteriales</taxon>
        <taxon>Flavobacteriaceae</taxon>
        <taxon>Winogradskyella</taxon>
    </lineage>
</organism>
<keyword evidence="2" id="KW-0175">Coiled coil</keyword>
<dbReference type="Pfam" id="PF25954">
    <property type="entry name" value="Beta-barrel_RND_2"/>
    <property type="match status" value="1"/>
</dbReference>
<sequence>MKYIYPLLIVAIVSVSCSGEKKNSVEQVIQSDNLETVRTKRGQLVAEQEAINDKIKLLDERIKTLDTTKHVPLITTFKAQSEVFNHVLELQGNVTTKDLLTITPEYNGILTKVYVKEGQKVNKGQILAKIDDGGLSQQLAQLKIQAELARTTYERQQRLWEQNIGSEIQFLQSKSTYESQQEAVNQLNQQIAKTNVTAPFSGTIDDIITEQGSVVAAGQSPLMRIVNLDNMYIETEVPERYVSDVTKGKSVSVNIPVLGKTIETNIRQAGDFINPANRTFKVEVGIPNKDKSIKPNLSARLKINDYTSENALLIPQSVVSENSEGEQYVYVVTDKNAKGIGTAKRVIIETGKTQDDIIEVLKGLEDGSEIIKEGARSVRDGQSVEVINYETKN</sequence>
<comment type="caution">
    <text evidence="6">The sequence shown here is derived from an EMBL/GenBank/DDBJ whole genome shotgun (WGS) entry which is preliminary data.</text>
</comment>
<dbReference type="Gene3D" id="1.10.287.470">
    <property type="entry name" value="Helix hairpin bin"/>
    <property type="match status" value="1"/>
</dbReference>
<evidence type="ECO:0000259" key="3">
    <source>
        <dbReference type="Pfam" id="PF25917"/>
    </source>
</evidence>
<feature type="domain" description="Multidrug resistance protein MdtA-like barrel-sandwich hybrid" evidence="3">
    <location>
        <begin position="101"/>
        <end position="221"/>
    </location>
</feature>
<protein>
    <submittedName>
        <fullName evidence="6">RND family efflux transporter MFP subunit</fullName>
    </submittedName>
</protein>
<dbReference type="OrthoDB" id="9806939at2"/>
<dbReference type="InterPro" id="IPR058625">
    <property type="entry name" value="MdtA-like_BSH"/>
</dbReference>
<evidence type="ECO:0000313" key="6">
    <source>
        <dbReference type="EMBL" id="REE16896.1"/>
    </source>
</evidence>
<dbReference type="GO" id="GO:1990281">
    <property type="term" value="C:efflux pump complex"/>
    <property type="evidence" value="ECO:0007669"/>
    <property type="project" value="TreeGrafter"/>
</dbReference>
<proteinExistence type="inferred from homology"/>
<dbReference type="InterPro" id="IPR006143">
    <property type="entry name" value="RND_pump_MFP"/>
</dbReference>
<keyword evidence="7" id="KW-1185">Reference proteome</keyword>
<feature type="coiled-coil region" evidence="2">
    <location>
        <begin position="139"/>
        <end position="197"/>
    </location>
</feature>
<dbReference type="Proteomes" id="UP000256919">
    <property type="component" value="Unassembled WGS sequence"/>
</dbReference>
<dbReference type="GO" id="GO:0015562">
    <property type="term" value="F:efflux transmembrane transporter activity"/>
    <property type="evidence" value="ECO:0007669"/>
    <property type="project" value="TreeGrafter"/>
</dbReference>
<reference evidence="6 7" key="1">
    <citation type="submission" date="2018-07" db="EMBL/GenBank/DDBJ databases">
        <title>Genomic Encyclopedia of Type Strains, Phase III (KMG-III): the genomes of soil and plant-associated and newly described type strains.</title>
        <authorList>
            <person name="Whitman W."/>
        </authorList>
    </citation>
    <scope>NUCLEOTIDE SEQUENCE [LARGE SCALE GENOMIC DNA]</scope>
    <source>
        <strain evidence="6 7">CECT 7948</strain>
    </source>
</reference>